<dbReference type="EMBL" id="JBHRZV010000003">
    <property type="protein sequence ID" value="MFC3927152.1"/>
    <property type="molecule type" value="Genomic_DNA"/>
</dbReference>
<protein>
    <recommendedName>
        <fullName evidence="4">DUF401 family protein</fullName>
    </recommendedName>
</protein>
<dbReference type="RefSeq" id="WP_380424344.1">
    <property type="nucleotide sequence ID" value="NZ_JBHRZV010000003.1"/>
</dbReference>
<accession>A0ABV8CT41</accession>
<proteinExistence type="predicted"/>
<sequence>MASLSEVAISRFMAFMVIPFLTLYAIGYLRYLRRVPKEPSGKIAERHWQSDLVQLFQHLWSLLLIIFLILAFRVEVVPAVLISIALAAVVYRFSLKELVSFFFASFEVKLLASMAFVLYFKEFLNLTGALASLPDALSGLPLPTFLIFVILFFLGGIISGASGIIALGTPLAFAAISDGGVALLVLLMCCAHAASQLFLVHVCLIVASEYYGISLGDLMRKTLPASLTFIVLMIGYYLALNVVF</sequence>
<keyword evidence="1" id="KW-0472">Membrane</keyword>
<evidence type="ECO:0008006" key="4">
    <source>
        <dbReference type="Google" id="ProtNLM"/>
    </source>
</evidence>
<name>A0ABV8CT41_9STRE</name>
<feature type="transmembrane region" description="Helical" evidence="1">
    <location>
        <begin position="223"/>
        <end position="243"/>
    </location>
</feature>
<gene>
    <name evidence="2" type="ORF">ACFORF_00695</name>
</gene>
<evidence type="ECO:0000256" key="1">
    <source>
        <dbReference type="SAM" id="Phobius"/>
    </source>
</evidence>
<feature type="transmembrane region" description="Helical" evidence="1">
    <location>
        <begin position="76"/>
        <end position="94"/>
    </location>
</feature>
<dbReference type="Proteomes" id="UP001595807">
    <property type="component" value="Unassembled WGS sequence"/>
</dbReference>
<feature type="transmembrane region" description="Helical" evidence="1">
    <location>
        <begin position="181"/>
        <end position="211"/>
    </location>
</feature>
<comment type="caution">
    <text evidence="2">The sequence shown here is derived from an EMBL/GenBank/DDBJ whole genome shotgun (WGS) entry which is preliminary data.</text>
</comment>
<keyword evidence="1" id="KW-1133">Transmembrane helix</keyword>
<evidence type="ECO:0000313" key="2">
    <source>
        <dbReference type="EMBL" id="MFC3927152.1"/>
    </source>
</evidence>
<reference evidence="3" key="1">
    <citation type="journal article" date="2019" name="Int. J. Syst. Evol. Microbiol.">
        <title>The Global Catalogue of Microorganisms (GCM) 10K type strain sequencing project: providing services to taxonomists for standard genome sequencing and annotation.</title>
        <authorList>
            <consortium name="The Broad Institute Genomics Platform"/>
            <consortium name="The Broad Institute Genome Sequencing Center for Infectious Disease"/>
            <person name="Wu L."/>
            <person name="Ma J."/>
        </authorList>
    </citation>
    <scope>NUCLEOTIDE SEQUENCE [LARGE SCALE GENOMIC DNA]</scope>
    <source>
        <strain evidence="3">CCUG 67170</strain>
    </source>
</reference>
<dbReference type="PANTHER" id="PTHR39556:SF1">
    <property type="entry name" value="PROTEIN, PUTATIVE-RELATED"/>
    <property type="match status" value="1"/>
</dbReference>
<dbReference type="PANTHER" id="PTHR39556">
    <property type="entry name" value="PROTEIN, PUTATIVE-RELATED"/>
    <property type="match status" value="1"/>
</dbReference>
<organism evidence="2 3">
    <name type="scientific">Streptococcus caprae</name>
    <dbReference type="NCBI Taxonomy" id="1640501"/>
    <lineage>
        <taxon>Bacteria</taxon>
        <taxon>Bacillati</taxon>
        <taxon>Bacillota</taxon>
        <taxon>Bacilli</taxon>
        <taxon>Lactobacillales</taxon>
        <taxon>Streptococcaceae</taxon>
        <taxon>Streptococcus</taxon>
    </lineage>
</organism>
<keyword evidence="3" id="KW-1185">Reference proteome</keyword>
<dbReference type="InterPro" id="IPR007294">
    <property type="entry name" value="DUF401"/>
</dbReference>
<feature type="transmembrane region" description="Helical" evidence="1">
    <location>
        <begin position="12"/>
        <end position="31"/>
    </location>
</feature>
<feature type="transmembrane region" description="Helical" evidence="1">
    <location>
        <begin position="101"/>
        <end position="120"/>
    </location>
</feature>
<evidence type="ECO:0000313" key="3">
    <source>
        <dbReference type="Proteomes" id="UP001595807"/>
    </source>
</evidence>
<keyword evidence="1" id="KW-0812">Transmembrane</keyword>
<feature type="transmembrane region" description="Helical" evidence="1">
    <location>
        <begin position="140"/>
        <end position="169"/>
    </location>
</feature>